<keyword evidence="5 6" id="KW-1015">Disulfide bond</keyword>
<dbReference type="PROSITE" id="PS50041">
    <property type="entry name" value="C_TYPE_LECTIN_2"/>
    <property type="match status" value="1"/>
</dbReference>
<evidence type="ECO:0000259" key="9">
    <source>
        <dbReference type="PROSITE" id="PS50041"/>
    </source>
</evidence>
<evidence type="ECO:0000256" key="6">
    <source>
        <dbReference type="PROSITE-ProRule" id="PRU00302"/>
    </source>
</evidence>
<keyword evidence="3" id="KW-0677">Repeat</keyword>
<dbReference type="SMART" id="SM00032">
    <property type="entry name" value="CCP"/>
    <property type="match status" value="4"/>
</dbReference>
<dbReference type="PANTHER" id="PTHR45656:SF4">
    <property type="entry name" value="PROTEIN CBR-CLEC-78"/>
    <property type="match status" value="1"/>
</dbReference>
<evidence type="ECO:0000313" key="12">
    <source>
        <dbReference type="Proteomes" id="UP000826195"/>
    </source>
</evidence>
<dbReference type="SUPFAM" id="SSF57535">
    <property type="entry name" value="Complement control module/SCR domain"/>
    <property type="match status" value="4"/>
</dbReference>
<comment type="caution">
    <text evidence="11">The sequence shown here is derived from an EMBL/GenBank/DDBJ whole genome shotgun (WGS) entry which is preliminary data.</text>
</comment>
<feature type="region of interest" description="Disordered" evidence="7">
    <location>
        <begin position="374"/>
        <end position="400"/>
    </location>
</feature>
<feature type="compositionally biased region" description="Polar residues" evidence="7">
    <location>
        <begin position="379"/>
        <end position="388"/>
    </location>
</feature>
<feature type="region of interest" description="Disordered" evidence="7">
    <location>
        <begin position="646"/>
        <end position="681"/>
    </location>
</feature>
<dbReference type="InterPro" id="IPR035976">
    <property type="entry name" value="Sushi/SCR/CCP_sf"/>
</dbReference>
<dbReference type="Pfam" id="PF00059">
    <property type="entry name" value="Lectin_C"/>
    <property type="match status" value="1"/>
</dbReference>
<dbReference type="CDD" id="cd00037">
    <property type="entry name" value="CLECT"/>
    <property type="match status" value="1"/>
</dbReference>
<feature type="compositionally biased region" description="Low complexity" evidence="7">
    <location>
        <begin position="582"/>
        <end position="593"/>
    </location>
</feature>
<dbReference type="PROSITE" id="PS50923">
    <property type="entry name" value="SUSHI"/>
    <property type="match status" value="4"/>
</dbReference>
<dbReference type="InterPro" id="IPR006585">
    <property type="entry name" value="FTP1"/>
</dbReference>
<dbReference type="SUPFAM" id="SSF56436">
    <property type="entry name" value="C-type lectin-like"/>
    <property type="match status" value="1"/>
</dbReference>
<evidence type="ECO:0000256" key="2">
    <source>
        <dbReference type="ARBA" id="ARBA00022729"/>
    </source>
</evidence>
<evidence type="ECO:0000256" key="8">
    <source>
        <dbReference type="SAM" id="Phobius"/>
    </source>
</evidence>
<dbReference type="EMBL" id="JAHXZJ010002982">
    <property type="protein sequence ID" value="KAH0535650.1"/>
    <property type="molecule type" value="Genomic_DNA"/>
</dbReference>
<dbReference type="Gene3D" id="3.10.100.10">
    <property type="entry name" value="Mannose-Binding Protein A, subunit A"/>
    <property type="match status" value="1"/>
</dbReference>
<feature type="domain" description="Sushi" evidence="10">
    <location>
        <begin position="370"/>
        <end position="443"/>
    </location>
</feature>
<evidence type="ECO:0000256" key="5">
    <source>
        <dbReference type="ARBA" id="ARBA00023157"/>
    </source>
</evidence>
<dbReference type="SUPFAM" id="SSF49785">
    <property type="entry name" value="Galactose-binding domain-like"/>
    <property type="match status" value="1"/>
</dbReference>
<dbReference type="FunFam" id="2.60.120.260:FF:000101">
    <property type="entry name" value="uncharacterized protein LOC108094628 isoform X2"/>
    <property type="match status" value="1"/>
</dbReference>
<feature type="disulfide bond" evidence="6">
    <location>
        <begin position="547"/>
        <end position="574"/>
    </location>
</feature>
<keyword evidence="2" id="KW-0732">Signal</keyword>
<feature type="disulfide bond" evidence="6">
    <location>
        <begin position="414"/>
        <end position="441"/>
    </location>
</feature>
<sequence>IKCTGCGYPGAPAHSTVRFTDNLDDVLDEEDSLIKDTVFPTETVATYACERGFELLGPARRQCQPDGTWTPEGVPFCVLNVAGGKAPMQSSSSEGGIPQKAVDGSSGQVYNPQTCTLTRAEVKPWWYVNLLEPYMVQLVRLDFGKACCDGNAGTIVVRVGNNRPDLGTNPICNKFSGPLEEGQPLFLPCNPPMPGAFVSVHLEASSHAPTPVQLSLCEAFVYTDQALPIERCPQFRDQPPGSTATYNGKCYIFYNRQPMQFREALSFCRARGGTLVDESNPALQGFISWELWRRHRSDTSSQYWMGAVRDSKDKSVWRWTGSGDEVAVSFWSLPQGSQEDCARYDGSRGWLWSDTPCTARLNYICQHQPRACGRPEQPPNSTMIITNQSDDSPASASSSSGSNFQVGATVAYSCNAGSLLIGPATRTCLDTGFYNEFPPVCKSIECGFPASIKHGEYTLINNTVTYLSQVLYSCEDGYEMTGRARLTCDIDERWNGPPPRCEPIRCDPPPLVSHSTIQLDEMNADNSLDNKNTNRSLIVGSIVTYTCDKGYQVSGSRQILCLPTGLYDHPAPVCLLEESRTTTRATSRPPVTRGKPFYPARTRTTTEQTSTDSTNAAAEDKISLGELPATVREAAVKKPAVSLYRPFSSSSSSPIQHTSNYNNNNNSDDDHPQDNEISGSGVDNARAKIASGVAEPTGPFRVDSTGYQPKLSLGGMITLGVVGFVIVVSVIATTVVVFMKSGNGRVRGRRRRRGGLGGVGALGSGDGLAGGLGRSDPSGMPSRWYTLLALPFPDQHLGRRDLTARRTADHPYSFNLSAAHRAGYFSNPSL</sequence>
<feature type="compositionally biased region" description="Low complexity" evidence="7">
    <location>
        <begin position="389"/>
        <end position="400"/>
    </location>
</feature>
<keyword evidence="1" id="KW-0479">Metal-binding</keyword>
<name>A0AAV7HU34_COTGL</name>
<evidence type="ECO:0000256" key="3">
    <source>
        <dbReference type="ARBA" id="ARBA00022737"/>
    </source>
</evidence>
<dbReference type="Pfam" id="PF00084">
    <property type="entry name" value="Sushi"/>
    <property type="match status" value="4"/>
</dbReference>
<dbReference type="AlphaFoldDB" id="A0AAV7HU34"/>
<dbReference type="InterPro" id="IPR001304">
    <property type="entry name" value="C-type_lectin-like"/>
</dbReference>
<dbReference type="FunFam" id="2.10.70.10:FF:000112">
    <property type="entry name" value="Uncharacterized protein, isoform C"/>
    <property type="match status" value="1"/>
</dbReference>
<keyword evidence="12" id="KW-1185">Reference proteome</keyword>
<dbReference type="FunFam" id="3.10.100.10:FF:000089">
    <property type="entry name" value="Uncharacterized protein, isoform C"/>
    <property type="match status" value="1"/>
</dbReference>
<protein>
    <recommendedName>
        <fullName evidence="13">Sushi, von Willebrand factor type A, EGF and pentraxin domain-containing protein 1</fullName>
    </recommendedName>
</protein>
<dbReference type="Pfam" id="PF22633">
    <property type="entry name" value="F5_F8_type_C_2"/>
    <property type="match status" value="1"/>
</dbReference>
<proteinExistence type="predicted"/>
<keyword evidence="8" id="KW-0472">Membrane</keyword>
<feature type="non-terminal residue" evidence="11">
    <location>
        <position position="1"/>
    </location>
</feature>
<feature type="domain" description="Sushi" evidence="10">
    <location>
        <begin position="4"/>
        <end position="79"/>
    </location>
</feature>
<organism evidence="11 12">
    <name type="scientific">Cotesia glomerata</name>
    <name type="common">Lepidopteran parasitic wasp</name>
    <name type="synonym">Apanteles glomeratus</name>
    <dbReference type="NCBI Taxonomy" id="32391"/>
    <lineage>
        <taxon>Eukaryota</taxon>
        <taxon>Metazoa</taxon>
        <taxon>Ecdysozoa</taxon>
        <taxon>Arthropoda</taxon>
        <taxon>Hexapoda</taxon>
        <taxon>Insecta</taxon>
        <taxon>Pterygota</taxon>
        <taxon>Neoptera</taxon>
        <taxon>Endopterygota</taxon>
        <taxon>Hymenoptera</taxon>
        <taxon>Apocrita</taxon>
        <taxon>Ichneumonoidea</taxon>
        <taxon>Braconidae</taxon>
        <taxon>Microgastrinae</taxon>
        <taxon>Cotesia</taxon>
    </lineage>
</organism>
<dbReference type="Gene3D" id="2.60.120.260">
    <property type="entry name" value="Galactose-binding domain-like"/>
    <property type="match status" value="1"/>
</dbReference>
<evidence type="ECO:0000256" key="7">
    <source>
        <dbReference type="SAM" id="MobiDB-lite"/>
    </source>
</evidence>
<evidence type="ECO:0000313" key="11">
    <source>
        <dbReference type="EMBL" id="KAH0535650.1"/>
    </source>
</evidence>
<comment type="caution">
    <text evidence="6">Lacks conserved residue(s) required for the propagation of feature annotation.</text>
</comment>
<evidence type="ECO:0000256" key="1">
    <source>
        <dbReference type="ARBA" id="ARBA00022723"/>
    </source>
</evidence>
<keyword evidence="4" id="KW-0106">Calcium</keyword>
<feature type="region of interest" description="Disordered" evidence="7">
    <location>
        <begin position="580"/>
        <end position="621"/>
    </location>
</feature>
<dbReference type="GO" id="GO:0046872">
    <property type="term" value="F:metal ion binding"/>
    <property type="evidence" value="ECO:0007669"/>
    <property type="project" value="UniProtKB-KW"/>
</dbReference>
<dbReference type="InterPro" id="IPR008979">
    <property type="entry name" value="Galactose-bd-like_sf"/>
</dbReference>
<dbReference type="PROSITE" id="PS00615">
    <property type="entry name" value="C_TYPE_LECTIN_1"/>
    <property type="match status" value="1"/>
</dbReference>
<feature type="transmembrane region" description="Helical" evidence="8">
    <location>
        <begin position="713"/>
        <end position="739"/>
    </location>
</feature>
<evidence type="ECO:0008006" key="13">
    <source>
        <dbReference type="Google" id="ProtNLM"/>
    </source>
</evidence>
<dbReference type="Gene3D" id="2.10.70.10">
    <property type="entry name" value="Complement Module, domain 1"/>
    <property type="match status" value="4"/>
</dbReference>
<accession>A0AAV7HU34</accession>
<evidence type="ECO:0000259" key="10">
    <source>
        <dbReference type="PROSITE" id="PS50923"/>
    </source>
</evidence>
<dbReference type="SMART" id="SM00034">
    <property type="entry name" value="CLECT"/>
    <property type="match status" value="1"/>
</dbReference>
<dbReference type="CDD" id="cd00033">
    <property type="entry name" value="CCP"/>
    <property type="match status" value="4"/>
</dbReference>
<keyword evidence="8" id="KW-1133">Transmembrane helix</keyword>
<dbReference type="InterPro" id="IPR000436">
    <property type="entry name" value="Sushi_SCR_CCP_dom"/>
</dbReference>
<dbReference type="InterPro" id="IPR016186">
    <property type="entry name" value="C-type_lectin-like/link_sf"/>
</dbReference>
<feature type="domain" description="Sushi" evidence="10">
    <location>
        <begin position="504"/>
        <end position="576"/>
    </location>
</feature>
<evidence type="ECO:0000256" key="4">
    <source>
        <dbReference type="ARBA" id="ARBA00022837"/>
    </source>
</evidence>
<feature type="domain" description="C-type lectin" evidence="9">
    <location>
        <begin position="246"/>
        <end position="366"/>
    </location>
</feature>
<reference evidence="11 12" key="1">
    <citation type="journal article" date="2021" name="J. Hered.">
        <title>A chromosome-level genome assembly of the parasitoid wasp, Cotesia glomerata (Hymenoptera: Braconidae).</title>
        <authorList>
            <person name="Pinto B.J."/>
            <person name="Weis J.J."/>
            <person name="Gamble T."/>
            <person name="Ode P.J."/>
            <person name="Paul R."/>
            <person name="Zaspel J.M."/>
        </authorList>
    </citation>
    <scope>NUCLEOTIDE SEQUENCE [LARGE SCALE GENOMIC DNA]</scope>
    <source>
        <strain evidence="11">CgM1</strain>
    </source>
</reference>
<gene>
    <name evidence="11" type="ORF">KQX54_017941</name>
</gene>
<dbReference type="InterPro" id="IPR016187">
    <property type="entry name" value="CTDL_fold"/>
</dbReference>
<keyword evidence="8" id="KW-0812">Transmembrane</keyword>
<feature type="compositionally biased region" description="Low complexity" evidence="7">
    <location>
        <begin position="601"/>
        <end position="614"/>
    </location>
</feature>
<dbReference type="Proteomes" id="UP000826195">
    <property type="component" value="Unassembled WGS sequence"/>
</dbReference>
<dbReference type="SMART" id="SM00607">
    <property type="entry name" value="FTP"/>
    <property type="match status" value="1"/>
</dbReference>
<feature type="disulfide bond" evidence="6">
    <location>
        <begin position="474"/>
        <end position="501"/>
    </location>
</feature>
<dbReference type="InterPro" id="IPR018378">
    <property type="entry name" value="C-type_lectin_CS"/>
</dbReference>
<keyword evidence="6" id="KW-0768">Sushi</keyword>
<feature type="domain" description="Sushi" evidence="10">
    <location>
        <begin position="444"/>
        <end position="503"/>
    </location>
</feature>
<dbReference type="InterPro" id="IPR051277">
    <property type="entry name" value="SEZ6_CSMD_C4BPB_Regulators"/>
</dbReference>
<dbReference type="PANTHER" id="PTHR45656">
    <property type="entry name" value="PROTEIN CBR-CLEC-78"/>
    <property type="match status" value="1"/>
</dbReference>